<dbReference type="SUPFAM" id="SSF55486">
    <property type="entry name" value="Metalloproteases ('zincins'), catalytic domain"/>
    <property type="match status" value="1"/>
</dbReference>
<dbReference type="Proteomes" id="UP000826195">
    <property type="component" value="Unassembled WGS sequence"/>
</dbReference>
<dbReference type="InterPro" id="IPR001930">
    <property type="entry name" value="Peptidase_M1"/>
</dbReference>
<dbReference type="InterPro" id="IPR042097">
    <property type="entry name" value="Aminopeptidase_N-like_N_sf"/>
</dbReference>
<evidence type="ECO:0000313" key="16">
    <source>
        <dbReference type="Proteomes" id="UP000826195"/>
    </source>
</evidence>
<evidence type="ECO:0000256" key="10">
    <source>
        <dbReference type="ARBA" id="ARBA00023288"/>
    </source>
</evidence>
<dbReference type="GO" id="GO:0005886">
    <property type="term" value="C:plasma membrane"/>
    <property type="evidence" value="ECO:0007669"/>
    <property type="project" value="UniProtKB-SubCell"/>
</dbReference>
<gene>
    <name evidence="15" type="ORF">KQX54_006471</name>
</gene>
<name>A0AAV7IYY1_COTGL</name>
<evidence type="ECO:0000256" key="8">
    <source>
        <dbReference type="ARBA" id="ARBA00022833"/>
    </source>
</evidence>
<protein>
    <recommendedName>
        <fullName evidence="17">Aminopeptidase</fullName>
    </recommendedName>
</protein>
<dbReference type="Gene3D" id="1.10.390.10">
    <property type="entry name" value="Neutral Protease Domain 2"/>
    <property type="match status" value="1"/>
</dbReference>
<dbReference type="GO" id="GO:0008237">
    <property type="term" value="F:metallopeptidase activity"/>
    <property type="evidence" value="ECO:0007669"/>
    <property type="project" value="UniProtKB-KW"/>
</dbReference>
<feature type="signal peptide" evidence="11">
    <location>
        <begin position="1"/>
        <end position="23"/>
    </location>
</feature>
<dbReference type="InterPro" id="IPR014782">
    <property type="entry name" value="Peptidase_M1_dom"/>
</dbReference>
<dbReference type="InterPro" id="IPR050344">
    <property type="entry name" value="Peptidase_M1_aminopeptidases"/>
</dbReference>
<evidence type="ECO:0000256" key="5">
    <source>
        <dbReference type="ARBA" id="ARBA00022670"/>
    </source>
</evidence>
<evidence type="ECO:0000256" key="6">
    <source>
        <dbReference type="ARBA" id="ARBA00022723"/>
    </source>
</evidence>
<keyword evidence="7" id="KW-0378">Hydrolase</keyword>
<dbReference type="Gene3D" id="2.60.40.1730">
    <property type="entry name" value="tricorn interacting facor f3 domain"/>
    <property type="match status" value="1"/>
</dbReference>
<organism evidence="15 16">
    <name type="scientific">Cotesia glomerata</name>
    <name type="common">Lepidopteran parasitic wasp</name>
    <name type="synonym">Apanteles glomeratus</name>
    <dbReference type="NCBI Taxonomy" id="32391"/>
    <lineage>
        <taxon>Eukaryota</taxon>
        <taxon>Metazoa</taxon>
        <taxon>Ecdysozoa</taxon>
        <taxon>Arthropoda</taxon>
        <taxon>Hexapoda</taxon>
        <taxon>Insecta</taxon>
        <taxon>Pterygota</taxon>
        <taxon>Neoptera</taxon>
        <taxon>Endopterygota</taxon>
        <taxon>Hymenoptera</taxon>
        <taxon>Apocrita</taxon>
        <taxon>Ichneumonoidea</taxon>
        <taxon>Braconidae</taxon>
        <taxon>Microgastrinae</taxon>
        <taxon>Cotesia</taxon>
    </lineage>
</organism>
<dbReference type="GO" id="GO:0008270">
    <property type="term" value="F:zinc ion binding"/>
    <property type="evidence" value="ECO:0007669"/>
    <property type="project" value="InterPro"/>
</dbReference>
<dbReference type="InterPro" id="IPR027268">
    <property type="entry name" value="Peptidase_M4/M1_CTD_sf"/>
</dbReference>
<accession>A0AAV7IYY1</accession>
<feature type="domain" description="Aminopeptidase N-like N-terminal" evidence="14">
    <location>
        <begin position="74"/>
        <end position="268"/>
    </location>
</feature>
<evidence type="ECO:0000259" key="14">
    <source>
        <dbReference type="Pfam" id="PF17900"/>
    </source>
</evidence>
<dbReference type="PANTHER" id="PTHR11533">
    <property type="entry name" value="PROTEASE M1 ZINC METALLOPROTEASE"/>
    <property type="match status" value="1"/>
</dbReference>
<dbReference type="AlphaFoldDB" id="A0AAV7IYY1"/>
<reference evidence="15 16" key="1">
    <citation type="journal article" date="2021" name="J. Hered.">
        <title>A chromosome-level genome assembly of the parasitoid wasp, Cotesia glomerata (Hymenoptera: Braconidae).</title>
        <authorList>
            <person name="Pinto B.J."/>
            <person name="Weis J.J."/>
            <person name="Gamble T."/>
            <person name="Ode P.J."/>
            <person name="Paul R."/>
            <person name="Zaspel J.M."/>
        </authorList>
    </citation>
    <scope>NUCLEOTIDE SEQUENCE [LARGE SCALE GENOMIC DNA]</scope>
    <source>
        <strain evidence="15">CgM1</strain>
    </source>
</reference>
<comment type="subcellular location">
    <subcellularLocation>
        <location evidence="2">Cell membrane</location>
        <topology evidence="2">Lipid-anchor</topology>
        <topology evidence="2">GPI-anchor</topology>
    </subcellularLocation>
</comment>
<keyword evidence="6" id="KW-0479">Metal-binding</keyword>
<dbReference type="FunFam" id="1.25.50.20:FF:000005">
    <property type="entry name" value="Aminopeptidase N-like protein"/>
    <property type="match status" value="1"/>
</dbReference>
<dbReference type="GO" id="GO:0005737">
    <property type="term" value="C:cytoplasm"/>
    <property type="evidence" value="ECO:0007669"/>
    <property type="project" value="TreeGrafter"/>
</dbReference>
<comment type="similarity">
    <text evidence="3">Belongs to the peptidase M1 family.</text>
</comment>
<evidence type="ECO:0000256" key="2">
    <source>
        <dbReference type="ARBA" id="ARBA00004609"/>
    </source>
</evidence>
<keyword evidence="11" id="KW-0732">Signal</keyword>
<dbReference type="InterPro" id="IPR024571">
    <property type="entry name" value="ERAP1-like_C_dom"/>
</dbReference>
<proteinExistence type="inferred from homology"/>
<dbReference type="GO" id="GO:0005615">
    <property type="term" value="C:extracellular space"/>
    <property type="evidence" value="ECO:0007669"/>
    <property type="project" value="TreeGrafter"/>
</dbReference>
<keyword evidence="5" id="KW-0645">Protease</keyword>
<keyword evidence="4" id="KW-0336">GPI-anchor</keyword>
<dbReference type="GO" id="GO:0098552">
    <property type="term" value="C:side of membrane"/>
    <property type="evidence" value="ECO:0007669"/>
    <property type="project" value="UniProtKB-KW"/>
</dbReference>
<evidence type="ECO:0000256" key="9">
    <source>
        <dbReference type="ARBA" id="ARBA00023049"/>
    </source>
</evidence>
<sequence length="988" mass="113464">MKFIGSLLYLLLILITLSSIVTSEPKVKGSLGIRKRNSKLSTLSRRNSKGRSRRSIDFNDVVKLPGYRMPRSFKPDTYELEIKPYTINATFVGNLKIFGNWISDGSRIKLDADRGLDITNINIQCIAPNTTSTFEDANVAEREHNIQKSELNIDLEQWYTGGQKCIININYTGNISTSDSYGFFMNSYLDTLAQAHTFLATHLRLNNARKLFPCIDEPEYKATFMLSLIRPKNLHSRSNMPLIASTEISGEPNLMRDIFEKTPEISTYQLSFMISDFESMSPSRSVNPTEGRAPLEIKIWGRKEYLPTLSKVPNKIVTIVNYLQNYFNISIGLPKLDLVAMPMYTASKASDSWGLMFFKESELSSPSVWNTAYELIYQWIGQRITPFRWSDAQVNKALNSFLASKTTVDIDPNETEGKWPMTLLYSLYYEFGKTLPFTRVAGIRHEATCSKTELVFRMFNYTLGEDIFRQGVQKFIHESAKNRSFYANEIFSQLDEVRVKNNLTLPNDLTISSIAAPWINRDRVPVVTVTRDYETGSITFTQNVFLRQLPPASNEKMSYLWDIPIIMVSQNDLKFSKLYPNLWLTKSDSTITVPDSTSKDHFVIVNPEEIGMFPVNYDLCNWQMLSEFLQGPNRETIPVLTRAKLLHDAWNMAYSGNFCFQVALNMTLFLKNETSHVVWQPFFTMIDHVGRKIQESETVASNFEAYIFSLLEPLYKNQLGETASPNEPSWKTHMRGLVKNFLCRAGYRPCIEEAKEQYKKWMKDDEPDEGNPVANEFICPVFRWGTMEEWEFGLQRVINFPQKTMERKQSERTYLLKTLAGCPVDKSKIERLLNVTILNENSNFTDSDIQLIYSTLTGSATGYFALFDFLVDHWDLMKQRFESKEHLWNGIINSATSSFSTQEGYDMVSQLYKDRQREADPSEVIIKKVMGDLEEELKWSKKNLPVIEEWLNNHLDKQRPSLLMSSARHITTTAAPTTSSSTLTPIAG</sequence>
<evidence type="ECO:0000259" key="12">
    <source>
        <dbReference type="Pfam" id="PF01433"/>
    </source>
</evidence>
<evidence type="ECO:0000256" key="7">
    <source>
        <dbReference type="ARBA" id="ARBA00022801"/>
    </source>
</evidence>
<dbReference type="Pfam" id="PF01433">
    <property type="entry name" value="Peptidase_M1"/>
    <property type="match status" value="1"/>
</dbReference>
<dbReference type="Gene3D" id="2.60.40.1910">
    <property type="match status" value="1"/>
</dbReference>
<keyword evidence="10" id="KW-0449">Lipoprotein</keyword>
<dbReference type="Pfam" id="PF11838">
    <property type="entry name" value="ERAP1_C"/>
    <property type="match status" value="1"/>
</dbReference>
<keyword evidence="4" id="KW-0472">Membrane</keyword>
<dbReference type="PRINTS" id="PR00756">
    <property type="entry name" value="ALADIPTASE"/>
</dbReference>
<evidence type="ECO:0000256" key="3">
    <source>
        <dbReference type="ARBA" id="ARBA00010136"/>
    </source>
</evidence>
<dbReference type="GO" id="GO:0006508">
    <property type="term" value="P:proteolysis"/>
    <property type="evidence" value="ECO:0007669"/>
    <property type="project" value="UniProtKB-KW"/>
</dbReference>
<evidence type="ECO:0008006" key="17">
    <source>
        <dbReference type="Google" id="ProtNLM"/>
    </source>
</evidence>
<feature type="domain" description="ERAP1-like C-terminal" evidence="13">
    <location>
        <begin position="602"/>
        <end position="916"/>
    </location>
</feature>
<dbReference type="PANTHER" id="PTHR11533:SF18">
    <property type="entry name" value="FI02158P"/>
    <property type="match status" value="1"/>
</dbReference>
<keyword evidence="8" id="KW-0862">Zinc</keyword>
<keyword evidence="4" id="KW-0325">Glycoprotein</keyword>
<dbReference type="EMBL" id="JAHXZJ010000374">
    <property type="protein sequence ID" value="KAH0560624.1"/>
    <property type="molecule type" value="Genomic_DNA"/>
</dbReference>
<evidence type="ECO:0000259" key="13">
    <source>
        <dbReference type="Pfam" id="PF11838"/>
    </source>
</evidence>
<keyword evidence="16" id="KW-1185">Reference proteome</keyword>
<feature type="chain" id="PRO_5043753659" description="Aminopeptidase" evidence="11">
    <location>
        <begin position="24"/>
        <end position="988"/>
    </location>
</feature>
<evidence type="ECO:0000256" key="1">
    <source>
        <dbReference type="ARBA" id="ARBA00001947"/>
    </source>
</evidence>
<dbReference type="Gene3D" id="1.25.50.20">
    <property type="match status" value="1"/>
</dbReference>
<comment type="caution">
    <text evidence="15">The sequence shown here is derived from an EMBL/GenBank/DDBJ whole genome shotgun (WGS) entry which is preliminary data.</text>
</comment>
<evidence type="ECO:0000313" key="15">
    <source>
        <dbReference type="EMBL" id="KAH0560624.1"/>
    </source>
</evidence>
<dbReference type="SUPFAM" id="SSF63737">
    <property type="entry name" value="Leukotriene A4 hydrolase N-terminal domain"/>
    <property type="match status" value="1"/>
</dbReference>
<evidence type="ECO:0000256" key="11">
    <source>
        <dbReference type="SAM" id="SignalP"/>
    </source>
</evidence>
<dbReference type="Pfam" id="PF17900">
    <property type="entry name" value="Peptidase_M1_N"/>
    <property type="match status" value="1"/>
</dbReference>
<evidence type="ECO:0000256" key="4">
    <source>
        <dbReference type="ARBA" id="ARBA00022622"/>
    </source>
</evidence>
<comment type="cofactor">
    <cofactor evidence="1">
        <name>Zn(2+)</name>
        <dbReference type="ChEBI" id="CHEBI:29105"/>
    </cofactor>
</comment>
<keyword evidence="9" id="KW-0482">Metalloprotease</keyword>
<dbReference type="InterPro" id="IPR045357">
    <property type="entry name" value="Aminopeptidase_N-like_N"/>
</dbReference>
<feature type="domain" description="Peptidase M1 membrane alanine aminopeptidase" evidence="12">
    <location>
        <begin position="316"/>
        <end position="416"/>
    </location>
</feature>